<accession>A0A6S6T2L6</accession>
<dbReference type="InterPro" id="IPR036249">
    <property type="entry name" value="Thioredoxin-like_sf"/>
</dbReference>
<dbReference type="Pfam" id="PF13098">
    <property type="entry name" value="Thioredoxin_2"/>
    <property type="match status" value="1"/>
</dbReference>
<dbReference type="Gene3D" id="3.40.30.10">
    <property type="entry name" value="Glutaredoxin"/>
    <property type="match status" value="1"/>
</dbReference>
<evidence type="ECO:0000256" key="1">
    <source>
        <dbReference type="SAM" id="MobiDB-lite"/>
    </source>
</evidence>
<dbReference type="AlphaFoldDB" id="A0A6S6T2L6"/>
<feature type="chain" id="PRO_5027828099" description="Thioredoxin-like fold domain-containing protein" evidence="2">
    <location>
        <begin position="21"/>
        <end position="200"/>
    </location>
</feature>
<dbReference type="SUPFAM" id="SSF52833">
    <property type="entry name" value="Thioredoxin-like"/>
    <property type="match status" value="1"/>
</dbReference>
<evidence type="ECO:0000259" key="3">
    <source>
        <dbReference type="Pfam" id="PF13098"/>
    </source>
</evidence>
<reference evidence="4" key="1">
    <citation type="submission" date="2020-01" db="EMBL/GenBank/DDBJ databases">
        <authorList>
            <person name="Meier V. D."/>
            <person name="Meier V D."/>
        </authorList>
    </citation>
    <scope>NUCLEOTIDE SEQUENCE</scope>
    <source>
        <strain evidence="4">HLG_WM_MAG_02</strain>
    </source>
</reference>
<name>A0A6S6T2L6_9BACT</name>
<gene>
    <name evidence="4" type="ORF">HELGO_WM15055</name>
</gene>
<feature type="domain" description="Thioredoxin-like fold" evidence="3">
    <location>
        <begin position="104"/>
        <end position="194"/>
    </location>
</feature>
<dbReference type="InterPro" id="IPR012336">
    <property type="entry name" value="Thioredoxin-like_fold"/>
</dbReference>
<evidence type="ECO:0000313" key="4">
    <source>
        <dbReference type="EMBL" id="CAA6810937.1"/>
    </source>
</evidence>
<sequence length="200" mass="22716">MKRLIFLGLVSLTTLNFLFADEYFEEVTTHLDSEVVYESIDSLPITQTVEQQERERNENNKIVKEKLPDVNSSEEEVDISTSTSMETTKQSIQATTYINALEQAKSEGKIILLTIRSTDCKYCDEMEAGTLSDASVKDAIVADFIKINYNQDLDVLPLGLQHGMTPNFIFLNSNEDIINMYPGMRTPEEFKEVLKQILAE</sequence>
<organism evidence="4">
    <name type="scientific">uncultured Sulfurovum sp</name>
    <dbReference type="NCBI Taxonomy" id="269237"/>
    <lineage>
        <taxon>Bacteria</taxon>
        <taxon>Pseudomonadati</taxon>
        <taxon>Campylobacterota</taxon>
        <taxon>Epsilonproteobacteria</taxon>
        <taxon>Campylobacterales</taxon>
        <taxon>Sulfurovaceae</taxon>
        <taxon>Sulfurovum</taxon>
        <taxon>environmental samples</taxon>
    </lineage>
</organism>
<keyword evidence="2" id="KW-0732">Signal</keyword>
<proteinExistence type="predicted"/>
<evidence type="ECO:0000256" key="2">
    <source>
        <dbReference type="SAM" id="SignalP"/>
    </source>
</evidence>
<feature type="signal peptide" evidence="2">
    <location>
        <begin position="1"/>
        <end position="20"/>
    </location>
</feature>
<feature type="compositionally biased region" description="Basic and acidic residues" evidence="1">
    <location>
        <begin position="51"/>
        <end position="68"/>
    </location>
</feature>
<dbReference type="EMBL" id="CACVAZ010000065">
    <property type="protein sequence ID" value="CAA6810937.1"/>
    <property type="molecule type" value="Genomic_DNA"/>
</dbReference>
<feature type="region of interest" description="Disordered" evidence="1">
    <location>
        <begin position="49"/>
        <end position="84"/>
    </location>
</feature>
<protein>
    <recommendedName>
        <fullName evidence="3">Thioredoxin-like fold domain-containing protein</fullName>
    </recommendedName>
</protein>